<gene>
    <name evidence="2" type="ORF">Apau_0353</name>
</gene>
<feature type="transmembrane region" description="Helical" evidence="1">
    <location>
        <begin position="52"/>
        <end position="83"/>
    </location>
</feature>
<evidence type="ECO:0008006" key="4">
    <source>
        <dbReference type="Google" id="ProtNLM"/>
    </source>
</evidence>
<keyword evidence="1" id="KW-1133">Transmembrane helix</keyword>
<feature type="transmembrane region" description="Helical" evidence="1">
    <location>
        <begin position="117"/>
        <end position="140"/>
    </location>
</feature>
<dbReference type="RefSeq" id="WP_006299935.1">
    <property type="nucleotide sequence ID" value="NZ_CM001022.1"/>
</dbReference>
<dbReference type="eggNOG" id="COG4708">
    <property type="taxonomic scope" value="Bacteria"/>
</dbReference>
<dbReference type="Pfam" id="PF06177">
    <property type="entry name" value="QueT"/>
    <property type="match status" value="1"/>
</dbReference>
<sequence length="157" mass="16739">MVLRIVRAGLVAALYVALVLAFAPLSFGAVQFRVAEVLTLLPFLWPEAVWGLGVGCVLSNLFGGFGLVDVLFGSLATLAAAWLSSRARTLVGAAIPPVVVNGLVVGGYLSWLTQTPWYLSIPYVALGEAGVCFALGIPLFRWLGRFEVFRKEGPKTS</sequence>
<dbReference type="InterPro" id="IPR010387">
    <property type="entry name" value="QueT"/>
</dbReference>
<evidence type="ECO:0000313" key="3">
    <source>
        <dbReference type="Proteomes" id="UP000005096"/>
    </source>
</evidence>
<protein>
    <recommendedName>
        <fullName evidence="4">QueT transporter</fullName>
    </recommendedName>
</protein>
<dbReference type="EMBL" id="CM001022">
    <property type="protein sequence ID" value="EFQ22788.1"/>
    <property type="molecule type" value="Genomic_DNA"/>
</dbReference>
<dbReference type="PANTHER" id="PTHR40044:SF1">
    <property type="entry name" value="INTEGRAL MEMBRANE PROTEIN"/>
    <property type="match status" value="1"/>
</dbReference>
<organism evidence="2 3">
    <name type="scientific">Aminomonas paucivorans DSM 12260</name>
    <dbReference type="NCBI Taxonomy" id="584708"/>
    <lineage>
        <taxon>Bacteria</taxon>
        <taxon>Thermotogati</taxon>
        <taxon>Synergistota</taxon>
        <taxon>Synergistia</taxon>
        <taxon>Synergistales</taxon>
        <taxon>Synergistaceae</taxon>
        <taxon>Aminomonas</taxon>
    </lineage>
</organism>
<dbReference type="PANTHER" id="PTHR40044">
    <property type="entry name" value="INTEGRAL MEMBRANE PROTEIN-RELATED"/>
    <property type="match status" value="1"/>
</dbReference>
<dbReference type="AlphaFoldDB" id="E3CZ15"/>
<keyword evidence="1" id="KW-0472">Membrane</keyword>
<dbReference type="PaxDb" id="584708-Apau_0353"/>
<evidence type="ECO:0000313" key="2">
    <source>
        <dbReference type="EMBL" id="EFQ22788.1"/>
    </source>
</evidence>
<keyword evidence="3" id="KW-1185">Reference proteome</keyword>
<dbReference type="HOGENOM" id="CLU_104115_0_0_0"/>
<keyword evidence="1" id="KW-0812">Transmembrane</keyword>
<accession>E3CZ15</accession>
<evidence type="ECO:0000256" key="1">
    <source>
        <dbReference type="SAM" id="Phobius"/>
    </source>
</evidence>
<dbReference type="STRING" id="584708.Apau_0353"/>
<feature type="transmembrane region" description="Helical" evidence="1">
    <location>
        <begin position="90"/>
        <end position="111"/>
    </location>
</feature>
<dbReference type="PIRSF" id="PIRSF031501">
    <property type="entry name" value="QueT"/>
    <property type="match status" value="1"/>
</dbReference>
<dbReference type="Proteomes" id="UP000005096">
    <property type="component" value="Chromosome"/>
</dbReference>
<name>E3CZ15_9BACT</name>
<reference evidence="2 3" key="1">
    <citation type="journal article" date="2010" name="Stand. Genomic Sci.">
        <title>Non-contiguous finished genome sequence of Aminomonas paucivorans type strain (GLU-3).</title>
        <authorList>
            <person name="Pitluck S."/>
            <person name="Yasawong M."/>
            <person name="Held B."/>
            <person name="Lapidus A."/>
            <person name="Nolan M."/>
            <person name="Copeland A."/>
            <person name="Lucas S."/>
            <person name="Del Rio T.G."/>
            <person name="Tice H."/>
            <person name="Cheng J.F."/>
            <person name="Chertkov O."/>
            <person name="Goodwin L."/>
            <person name="Tapia R."/>
            <person name="Han C."/>
            <person name="Liolios K."/>
            <person name="Ivanova N."/>
            <person name="Mavromatis K."/>
            <person name="Ovchinnikova G."/>
            <person name="Pati A."/>
            <person name="Chen A."/>
            <person name="Palaniappan K."/>
            <person name="Land M."/>
            <person name="Hauser L."/>
            <person name="Chang Y.J."/>
            <person name="Jeffries C.D."/>
            <person name="Pukall R."/>
            <person name="Spring S."/>
            <person name="Rohde M."/>
            <person name="Sikorski J."/>
            <person name="Goker M."/>
            <person name="Woyke T."/>
            <person name="Bristow J."/>
            <person name="Eisen J.A."/>
            <person name="Markowitz V."/>
            <person name="Hugenholtz P."/>
            <person name="Kyrpides N.C."/>
            <person name="Klenk H.P."/>
        </authorList>
    </citation>
    <scope>NUCLEOTIDE SEQUENCE [LARGE SCALE GENOMIC DNA]</scope>
    <source>
        <strain evidence="2 3">DSM 12260</strain>
    </source>
</reference>
<proteinExistence type="predicted"/>